<dbReference type="PROSITE" id="PS50045">
    <property type="entry name" value="SIGMA54_INTERACT_4"/>
    <property type="match status" value="1"/>
</dbReference>
<name>A0A7R8WS52_9CRUS</name>
<dbReference type="InterPro" id="IPR002078">
    <property type="entry name" value="Sigma_54_int"/>
</dbReference>
<evidence type="ECO:0000313" key="6">
    <source>
        <dbReference type="EMBL" id="CAD7236179.1"/>
    </source>
</evidence>
<dbReference type="AlphaFoldDB" id="A0A7R8WS52"/>
<keyword evidence="5" id="KW-0804">Transcription</keyword>
<keyword evidence="4" id="KW-0805">Transcription regulation</keyword>
<dbReference type="PANTHER" id="PTHR32071">
    <property type="entry name" value="TRANSCRIPTIONAL REGULATORY PROTEIN"/>
    <property type="match status" value="1"/>
</dbReference>
<dbReference type="Gene3D" id="3.40.50.300">
    <property type="entry name" value="P-loop containing nucleotide triphosphate hydrolases"/>
    <property type="match status" value="1"/>
</dbReference>
<dbReference type="PROSITE" id="PS00675">
    <property type="entry name" value="SIGMA54_INTERACT_1"/>
    <property type="match status" value="1"/>
</dbReference>
<dbReference type="InterPro" id="IPR027417">
    <property type="entry name" value="P-loop_NTPase"/>
</dbReference>
<dbReference type="Pfam" id="PF25601">
    <property type="entry name" value="AAA_lid_14"/>
    <property type="match status" value="1"/>
</dbReference>
<evidence type="ECO:0000256" key="1">
    <source>
        <dbReference type="ARBA" id="ARBA00004123"/>
    </source>
</evidence>
<dbReference type="InterPro" id="IPR058031">
    <property type="entry name" value="AAA_lid_NorR"/>
</dbReference>
<dbReference type="Pfam" id="PF02954">
    <property type="entry name" value="HTH_8"/>
    <property type="match status" value="1"/>
</dbReference>
<evidence type="ECO:0000256" key="4">
    <source>
        <dbReference type="ARBA" id="ARBA00023015"/>
    </source>
</evidence>
<dbReference type="Gene3D" id="1.10.8.60">
    <property type="match status" value="1"/>
</dbReference>
<proteinExistence type="predicted"/>
<dbReference type="EMBL" id="OB677037">
    <property type="protein sequence ID" value="CAD7236179.1"/>
    <property type="molecule type" value="Genomic_DNA"/>
</dbReference>
<dbReference type="SUPFAM" id="SSF46689">
    <property type="entry name" value="Homeodomain-like"/>
    <property type="match status" value="1"/>
</dbReference>
<dbReference type="CDD" id="cd00009">
    <property type="entry name" value="AAA"/>
    <property type="match status" value="1"/>
</dbReference>
<dbReference type="InterPro" id="IPR002197">
    <property type="entry name" value="HTH_Fis"/>
</dbReference>
<organism evidence="6">
    <name type="scientific">Cyprideis torosa</name>
    <dbReference type="NCBI Taxonomy" id="163714"/>
    <lineage>
        <taxon>Eukaryota</taxon>
        <taxon>Metazoa</taxon>
        <taxon>Ecdysozoa</taxon>
        <taxon>Arthropoda</taxon>
        <taxon>Crustacea</taxon>
        <taxon>Oligostraca</taxon>
        <taxon>Ostracoda</taxon>
        <taxon>Podocopa</taxon>
        <taxon>Podocopida</taxon>
        <taxon>Cytherocopina</taxon>
        <taxon>Cytheroidea</taxon>
        <taxon>Cytherideidae</taxon>
        <taxon>Cyprideis</taxon>
    </lineage>
</organism>
<sequence length="240" mass="27462">MNVDLLQRKLFENIGGRLLGNSKSTKKLKEMMAKVAETDNTSVLILGESGTGKELVAHGIHYLSKRNKNPFYSVNCSAIPESLFENLYHRLSIFVIEIPPLRDRREDIPVLMEYYMNQYAQKMQKGIQFIDEHVYDLIEKHPLPGNVRQLKNCIERAVILCEGDTILPDHFRLSEMHNSSISGINSGIENAEENFDLESNEKQLIIKALEKAEGNKSRAASILNITWQSLNRRMKKFGIE</sequence>
<keyword evidence="2" id="KW-0547">Nucleotide-binding</keyword>
<evidence type="ECO:0000256" key="2">
    <source>
        <dbReference type="ARBA" id="ARBA00022741"/>
    </source>
</evidence>
<accession>A0A7R8WS52</accession>
<dbReference type="PRINTS" id="PR01590">
    <property type="entry name" value="HTHFIS"/>
</dbReference>
<dbReference type="GO" id="GO:0006355">
    <property type="term" value="P:regulation of DNA-templated transcription"/>
    <property type="evidence" value="ECO:0007669"/>
    <property type="project" value="InterPro"/>
</dbReference>
<dbReference type="GO" id="GO:0043565">
    <property type="term" value="F:sequence-specific DNA binding"/>
    <property type="evidence" value="ECO:0007669"/>
    <property type="project" value="InterPro"/>
</dbReference>
<gene>
    <name evidence="6" type="ORF">CTOB1V02_LOCUS13994</name>
</gene>
<dbReference type="InterPro" id="IPR009057">
    <property type="entry name" value="Homeodomain-like_sf"/>
</dbReference>
<dbReference type="GO" id="GO:0005524">
    <property type="term" value="F:ATP binding"/>
    <property type="evidence" value="ECO:0007669"/>
    <property type="project" value="UniProtKB-KW"/>
</dbReference>
<dbReference type="OrthoDB" id="10267765at2759"/>
<dbReference type="GO" id="GO:0005634">
    <property type="term" value="C:nucleus"/>
    <property type="evidence" value="ECO:0007669"/>
    <property type="project" value="UniProtKB-SubCell"/>
</dbReference>
<dbReference type="Pfam" id="PF00158">
    <property type="entry name" value="Sigma54_activat"/>
    <property type="match status" value="1"/>
</dbReference>
<protein>
    <submittedName>
        <fullName evidence="6">Uncharacterized protein</fullName>
    </submittedName>
</protein>
<evidence type="ECO:0000256" key="3">
    <source>
        <dbReference type="ARBA" id="ARBA00022840"/>
    </source>
</evidence>
<dbReference type="Gene3D" id="1.10.10.60">
    <property type="entry name" value="Homeodomain-like"/>
    <property type="match status" value="1"/>
</dbReference>
<keyword evidence="3" id="KW-0067">ATP-binding</keyword>
<dbReference type="InterPro" id="IPR025662">
    <property type="entry name" value="Sigma_54_int_dom_ATP-bd_1"/>
</dbReference>
<dbReference type="SUPFAM" id="SSF52540">
    <property type="entry name" value="P-loop containing nucleoside triphosphate hydrolases"/>
    <property type="match status" value="1"/>
</dbReference>
<comment type="subcellular location">
    <subcellularLocation>
        <location evidence="1">Nucleus</location>
    </subcellularLocation>
</comment>
<evidence type="ECO:0000256" key="5">
    <source>
        <dbReference type="ARBA" id="ARBA00023163"/>
    </source>
</evidence>
<reference evidence="6" key="1">
    <citation type="submission" date="2020-11" db="EMBL/GenBank/DDBJ databases">
        <authorList>
            <person name="Tran Van P."/>
        </authorList>
    </citation>
    <scope>NUCLEOTIDE SEQUENCE</scope>
</reference>